<dbReference type="PANTHER" id="PTHR30483:SF6">
    <property type="entry name" value="PERIPLASMIC BINDING PROTEIN OF ABC TRANSPORTER FOR NATURAL AMINO ACIDS"/>
    <property type="match status" value="1"/>
</dbReference>
<evidence type="ECO:0000256" key="1">
    <source>
        <dbReference type="ARBA" id="ARBA00010062"/>
    </source>
</evidence>
<accession>V9TTB8</accession>
<dbReference type="PANTHER" id="PTHR30483">
    <property type="entry name" value="LEUCINE-SPECIFIC-BINDING PROTEIN"/>
    <property type="match status" value="1"/>
</dbReference>
<dbReference type="EMBL" id="CP006745">
    <property type="protein sequence ID" value="AHC73831.1"/>
    <property type="molecule type" value="Genomic_DNA"/>
</dbReference>
<dbReference type="SUPFAM" id="SSF53822">
    <property type="entry name" value="Periplasmic binding protein-like I"/>
    <property type="match status" value="1"/>
</dbReference>
<evidence type="ECO:0000259" key="4">
    <source>
        <dbReference type="Pfam" id="PF13458"/>
    </source>
</evidence>
<keyword evidence="3" id="KW-0029">Amino-acid transport</keyword>
<keyword evidence="3" id="KW-0813">Transport</keyword>
<proteinExistence type="inferred from homology"/>
<evidence type="ECO:0000313" key="5">
    <source>
        <dbReference type="EMBL" id="AHC73831.1"/>
    </source>
</evidence>
<dbReference type="Proteomes" id="UP000018700">
    <property type="component" value="Chromosome"/>
</dbReference>
<evidence type="ECO:0000256" key="3">
    <source>
        <dbReference type="ARBA" id="ARBA00022970"/>
    </source>
</evidence>
<sequence>MLIFYIRLNSLAIALFGLALIVSACSIQKQSMPQLIPQMKQSWLNIKQGQAKKNLSELPKVALLLPMSGQATIIGRAMRNAAELALFDKGSDNFTLSFYDTVSDPQTAARMAELAINEGADMIIGPLFSDEVLAIRPITQISGIPVLSFSNDRSIASNGVWVFGILPSEQIKIIVRYAAMKGYRRIGILAPFNTYGFETTRAAIETAKISGASIHPMRLYTPESSDSLSDMIKSLAASRDYDAVLLPEGGQKILNLAALMAYHDIDSHKVKFLGSSLWANPALLHEPTLIGGWFAAPDPGNRKPFLEHYRSVYGNFPEGLASLAYDTVSLVAILAQQPNKSGFSANYLTQPSGFNGVDGPFRLLEDGTNQRSLAILQLTTKGIKVIEPTSPSFLKPSY</sequence>
<reference evidence="5 6" key="1">
    <citation type="journal article" date="2013" name="PLoS ONE">
        <title>Bacterial endosymbiosis in a chordate host: long-term co-evolution and conservation of secondary metabolism.</title>
        <authorList>
            <person name="Kwan J.C."/>
            <person name="Schmidt E.W."/>
        </authorList>
    </citation>
    <scope>NUCLEOTIDE SEQUENCE [LARGE SCALE GENOMIC DNA]</scope>
    <source>
        <strain evidence="6">faulkneri L5</strain>
    </source>
</reference>
<dbReference type="AlphaFoldDB" id="V9TTB8"/>
<dbReference type="PROSITE" id="PS51257">
    <property type="entry name" value="PROKAR_LIPOPROTEIN"/>
    <property type="match status" value="1"/>
</dbReference>
<dbReference type="GO" id="GO:0006865">
    <property type="term" value="P:amino acid transport"/>
    <property type="evidence" value="ECO:0007669"/>
    <property type="project" value="UniProtKB-KW"/>
</dbReference>
<dbReference type="eggNOG" id="COG0683">
    <property type="taxonomic scope" value="Bacteria"/>
</dbReference>
<evidence type="ECO:0000313" key="6">
    <source>
        <dbReference type="Proteomes" id="UP000018700"/>
    </source>
</evidence>
<keyword evidence="6" id="KW-1185">Reference proteome</keyword>
<dbReference type="OrthoDB" id="7210494at2"/>
<dbReference type="KEGG" id="efk:P856_620"/>
<protein>
    <submittedName>
        <fullName evidence="5">Extracellular ligand-binding receptor</fullName>
    </submittedName>
</protein>
<dbReference type="HOGENOM" id="CLU_049010_0_0_5"/>
<dbReference type="RefSeq" id="WP_025300709.1">
    <property type="nucleotide sequence ID" value="NZ_CP006745.1"/>
</dbReference>
<dbReference type="InterPro" id="IPR028081">
    <property type="entry name" value="Leu-bd"/>
</dbReference>
<name>V9TTB8_9PROT</name>
<dbReference type="Gene3D" id="3.40.50.2300">
    <property type="match status" value="2"/>
</dbReference>
<keyword evidence="5" id="KW-0675">Receptor</keyword>
<dbReference type="InterPro" id="IPR051010">
    <property type="entry name" value="BCAA_transport"/>
</dbReference>
<dbReference type="Pfam" id="PF13458">
    <property type="entry name" value="Peripla_BP_6"/>
    <property type="match status" value="1"/>
</dbReference>
<gene>
    <name evidence="5" type="ORF">P856_620</name>
</gene>
<dbReference type="STRING" id="1401328.P856_620"/>
<comment type="similarity">
    <text evidence="1">Belongs to the leucine-binding protein family.</text>
</comment>
<dbReference type="InterPro" id="IPR028082">
    <property type="entry name" value="Peripla_BP_I"/>
</dbReference>
<evidence type="ECO:0000256" key="2">
    <source>
        <dbReference type="ARBA" id="ARBA00022729"/>
    </source>
</evidence>
<dbReference type="CDD" id="cd06339">
    <property type="entry name" value="PBP1_YraM_LppC_lipoprotein-like"/>
    <property type="match status" value="1"/>
</dbReference>
<feature type="domain" description="Leucine-binding protein" evidence="4">
    <location>
        <begin position="60"/>
        <end position="382"/>
    </location>
</feature>
<keyword evidence="2" id="KW-0732">Signal</keyword>
<organism evidence="5 6">
    <name type="scientific">Candidatus Endolissoclinum faulkneri L5</name>
    <dbReference type="NCBI Taxonomy" id="1401328"/>
    <lineage>
        <taxon>Bacteria</taxon>
        <taxon>Pseudomonadati</taxon>
        <taxon>Pseudomonadota</taxon>
        <taxon>Alphaproteobacteria</taxon>
        <taxon>Rhodospirillales</taxon>
        <taxon>Rhodospirillaceae</taxon>
        <taxon>Candidatus Endolissoclinum</taxon>
    </lineage>
</organism>